<keyword evidence="1" id="KW-0812">Transmembrane</keyword>
<keyword evidence="1" id="KW-1133">Transmembrane helix</keyword>
<organism evidence="2">
    <name type="scientific">uncultured Desulfobacteraceae bacterium</name>
    <dbReference type="NCBI Taxonomy" id="218296"/>
    <lineage>
        <taxon>Bacteria</taxon>
        <taxon>Pseudomonadati</taxon>
        <taxon>Thermodesulfobacteriota</taxon>
        <taxon>Desulfobacteria</taxon>
        <taxon>Desulfobacterales</taxon>
        <taxon>Desulfobacteraceae</taxon>
        <taxon>environmental samples</taxon>
    </lineage>
</organism>
<evidence type="ECO:0008006" key="3">
    <source>
        <dbReference type="Google" id="ProtNLM"/>
    </source>
</evidence>
<dbReference type="AlphaFoldDB" id="A0A484HFI7"/>
<feature type="transmembrane region" description="Helical" evidence="1">
    <location>
        <begin position="78"/>
        <end position="97"/>
    </location>
</feature>
<evidence type="ECO:0000313" key="2">
    <source>
        <dbReference type="EMBL" id="VEN74029.1"/>
    </source>
</evidence>
<gene>
    <name evidence="2" type="ORF">EPICR_220016</name>
</gene>
<name>A0A484HFI7_9BACT</name>
<protein>
    <recommendedName>
        <fullName evidence="3">Small integral membrane protein</fullName>
    </recommendedName>
</protein>
<dbReference type="InterPro" id="IPR056918">
    <property type="entry name" value="8xMP"/>
</dbReference>
<dbReference type="Pfam" id="PF24838">
    <property type="entry name" value="8xMP"/>
    <property type="match status" value="1"/>
</dbReference>
<feature type="transmembrane region" description="Helical" evidence="1">
    <location>
        <begin position="149"/>
        <end position="167"/>
    </location>
</feature>
<keyword evidence="1" id="KW-0472">Membrane</keyword>
<accession>A0A484HFI7</accession>
<proteinExistence type="predicted"/>
<dbReference type="EMBL" id="CAACVI010000015">
    <property type="protein sequence ID" value="VEN74029.1"/>
    <property type="molecule type" value="Genomic_DNA"/>
</dbReference>
<sequence length="175" mass="20577">MVDENTSSINLERMGRGEYGELYAPHVLEIYKMYVDMADKVSSRRQSANSYFLTLNTAIIAILSYIEQCTSQVISSKYSWIVSFAGIILSYSWYRLIRSYKDLNSGKFKVVHHIERMLPIAPYDAEWKAIGEGKDKEMYLPFTKVEIRVPWIFLFVHAFVFIQSFPWKKVWQFIT</sequence>
<evidence type="ECO:0000256" key="1">
    <source>
        <dbReference type="SAM" id="Phobius"/>
    </source>
</evidence>
<reference evidence="2" key="1">
    <citation type="submission" date="2019-01" db="EMBL/GenBank/DDBJ databases">
        <authorList>
            <consortium name="Genoscope - CEA"/>
            <person name="William W."/>
        </authorList>
    </citation>
    <scope>NUCLEOTIDE SEQUENCE</scope>
    <source>
        <strain evidence="2">CR-1</strain>
    </source>
</reference>
<feature type="transmembrane region" description="Helical" evidence="1">
    <location>
        <begin position="48"/>
        <end position="66"/>
    </location>
</feature>